<protein>
    <submittedName>
        <fullName evidence="3">Glycosyltransferase involved in cell wall bisynthesis</fullName>
    </submittedName>
</protein>
<dbReference type="EMBL" id="FZNT01000003">
    <property type="protein sequence ID" value="SNR45772.1"/>
    <property type="molecule type" value="Genomic_DNA"/>
</dbReference>
<dbReference type="OrthoDB" id="9795068at2"/>
<reference evidence="3 4" key="1">
    <citation type="submission" date="2017-06" db="EMBL/GenBank/DDBJ databases">
        <authorList>
            <person name="Kim H.J."/>
            <person name="Triplett B.A."/>
        </authorList>
    </citation>
    <scope>NUCLEOTIDE SEQUENCE [LARGE SCALE GENOMIC DNA]</scope>
    <source>
        <strain evidence="3 4">DSM 29150</strain>
    </source>
</reference>
<dbReference type="Pfam" id="PF00534">
    <property type="entry name" value="Glycos_transf_1"/>
    <property type="match status" value="1"/>
</dbReference>
<sequence>MSKKLHILFLSGWYPSRVLPSNGNFVQRHAEAVATKHKVTLVHVVTDENINKKEIVEKTINNVFTKIVYVPKVSNSFFKFLFFLKTYLNEINAIESFDLTHLNITFPKGIIALYVKFFKKKPYIISEHWSVFLPEDKAKLSFGKKMITKFIVANAKYVICVSNSLKIEMLKAGYKGNYKVIGNIVNTKLFFPKPKKNQLFEIVHISTFNEESKNISGILSTIKKLSEIRSDFIFKIIGNTNNSELLETIKELNIPSNLIKVEGFKPPSEIATILQKANLYISFSNYETFGIVMIEALACGTPVISTNTGILIEMKTKKFISIIPKNNKEALLQSIINFLNCDTNFDLQQMHQLIEDKFSSKKIIEAYNQLYTSVLSSNKKLII</sequence>
<gene>
    <name evidence="3" type="ORF">SAMN06265371_103207</name>
</gene>
<dbReference type="Gene3D" id="3.40.50.2000">
    <property type="entry name" value="Glycogen Phosphorylase B"/>
    <property type="match status" value="2"/>
</dbReference>
<dbReference type="InterPro" id="IPR001296">
    <property type="entry name" value="Glyco_trans_1"/>
</dbReference>
<keyword evidence="1 3" id="KW-0808">Transferase</keyword>
<dbReference type="SUPFAM" id="SSF53756">
    <property type="entry name" value="UDP-Glycosyltransferase/glycogen phosphorylase"/>
    <property type="match status" value="1"/>
</dbReference>
<proteinExistence type="predicted"/>
<evidence type="ECO:0000313" key="4">
    <source>
        <dbReference type="Proteomes" id="UP000198384"/>
    </source>
</evidence>
<name>A0A238WGQ5_9FLAO</name>
<dbReference type="PANTHER" id="PTHR46401">
    <property type="entry name" value="GLYCOSYLTRANSFERASE WBBK-RELATED"/>
    <property type="match status" value="1"/>
</dbReference>
<dbReference type="PANTHER" id="PTHR46401:SF2">
    <property type="entry name" value="GLYCOSYLTRANSFERASE WBBK-RELATED"/>
    <property type="match status" value="1"/>
</dbReference>
<evidence type="ECO:0000313" key="3">
    <source>
        <dbReference type="EMBL" id="SNR45772.1"/>
    </source>
</evidence>
<evidence type="ECO:0000256" key="1">
    <source>
        <dbReference type="ARBA" id="ARBA00022679"/>
    </source>
</evidence>
<dbReference type="GO" id="GO:0016757">
    <property type="term" value="F:glycosyltransferase activity"/>
    <property type="evidence" value="ECO:0007669"/>
    <property type="project" value="InterPro"/>
</dbReference>
<feature type="domain" description="Glycosyl transferase family 1" evidence="2">
    <location>
        <begin position="188"/>
        <end position="348"/>
    </location>
</feature>
<accession>A0A238WGQ5</accession>
<dbReference type="RefSeq" id="WP_089380874.1">
    <property type="nucleotide sequence ID" value="NZ_FZNT01000003.1"/>
</dbReference>
<organism evidence="3 4">
    <name type="scientific">Lutibacter agarilyticus</name>
    <dbReference type="NCBI Taxonomy" id="1109740"/>
    <lineage>
        <taxon>Bacteria</taxon>
        <taxon>Pseudomonadati</taxon>
        <taxon>Bacteroidota</taxon>
        <taxon>Flavobacteriia</taxon>
        <taxon>Flavobacteriales</taxon>
        <taxon>Flavobacteriaceae</taxon>
        <taxon>Lutibacter</taxon>
    </lineage>
</organism>
<evidence type="ECO:0000259" key="2">
    <source>
        <dbReference type="Pfam" id="PF00534"/>
    </source>
</evidence>
<dbReference type="Proteomes" id="UP000198384">
    <property type="component" value="Unassembled WGS sequence"/>
</dbReference>
<dbReference type="AlphaFoldDB" id="A0A238WGQ5"/>
<dbReference type="GO" id="GO:0009103">
    <property type="term" value="P:lipopolysaccharide biosynthetic process"/>
    <property type="evidence" value="ECO:0007669"/>
    <property type="project" value="TreeGrafter"/>
</dbReference>
<dbReference type="CDD" id="cd03801">
    <property type="entry name" value="GT4_PimA-like"/>
    <property type="match status" value="1"/>
</dbReference>
<keyword evidence="4" id="KW-1185">Reference proteome</keyword>